<accession>A0ABY5W9P6</accession>
<dbReference type="EMBL" id="CP073720">
    <property type="protein sequence ID" value="UWP86783.1"/>
    <property type="molecule type" value="Genomic_DNA"/>
</dbReference>
<dbReference type="RefSeq" id="WP_259866303.1">
    <property type="nucleotide sequence ID" value="NZ_BAAAST010000004.1"/>
</dbReference>
<organism evidence="1 2">
    <name type="scientific">Dactylosporangium fulvum</name>
    <dbReference type="NCBI Taxonomy" id="53359"/>
    <lineage>
        <taxon>Bacteria</taxon>
        <taxon>Bacillati</taxon>
        <taxon>Actinomycetota</taxon>
        <taxon>Actinomycetes</taxon>
        <taxon>Micromonosporales</taxon>
        <taxon>Micromonosporaceae</taxon>
        <taxon>Dactylosporangium</taxon>
    </lineage>
</organism>
<dbReference type="Gene3D" id="1.20.1260.10">
    <property type="match status" value="1"/>
</dbReference>
<name>A0ABY5W9P6_9ACTN</name>
<protein>
    <submittedName>
        <fullName evidence="1">Uncharacterized protein</fullName>
    </submittedName>
</protein>
<evidence type="ECO:0000313" key="1">
    <source>
        <dbReference type="EMBL" id="UWP86783.1"/>
    </source>
</evidence>
<dbReference type="InterPro" id="IPR012347">
    <property type="entry name" value="Ferritin-like"/>
</dbReference>
<proteinExistence type="predicted"/>
<reference evidence="1" key="2">
    <citation type="submission" date="2022-09" db="EMBL/GenBank/DDBJ databases">
        <title>Biosynthetic gene clusters of Dactylosporangioum fulvum.</title>
        <authorList>
            <person name="Caradec T."/>
        </authorList>
    </citation>
    <scope>NUCLEOTIDE SEQUENCE</scope>
    <source>
        <strain evidence="1">NRRL B-16292</strain>
    </source>
</reference>
<dbReference type="Proteomes" id="UP001059617">
    <property type="component" value="Chromosome"/>
</dbReference>
<gene>
    <name evidence="1" type="ORF">Dfulv_22085</name>
</gene>
<reference evidence="1" key="1">
    <citation type="submission" date="2021-04" db="EMBL/GenBank/DDBJ databases">
        <authorList>
            <person name="Hartkoorn R.C."/>
            <person name="Beaudoing E."/>
            <person name="Hot D."/>
        </authorList>
    </citation>
    <scope>NUCLEOTIDE SEQUENCE</scope>
    <source>
        <strain evidence="1">NRRL B-16292</strain>
    </source>
</reference>
<keyword evidence="2" id="KW-1185">Reference proteome</keyword>
<evidence type="ECO:0000313" key="2">
    <source>
        <dbReference type="Proteomes" id="UP001059617"/>
    </source>
</evidence>
<sequence length="327" mass="36528">MATVREKVVQYLQDARAAEYALTTMLAVNIAVTPEGDYRRRLESQRQRSRERVSRVSDRLGELGARRGIRHLGMDIVRVTGGQAVALATVPAQLLRGPGGEERVLKNARDLCAATAVLDANYRALAQITHTGRDERTAKLAVDLQAESEEMLSECYASLDRLAEAVILEEVEGEPVYQIGTIGVVQMLGLPQLRESMHRLRDGAADVLQSARREAVRQEARSVIPDYDNLSVKQIRDRLTRLSQSDLATVEAYEWATHNRMPILEAIQELHSAEPWPGYDQMNVGEIRARLREVDEDQIRAVLDHERGHKDRSSILNAPEVQVAVAA</sequence>